<keyword evidence="3" id="KW-0479">Metal-binding</keyword>
<organism evidence="9 10">
    <name type="scientific">Trebonia kvetii</name>
    <dbReference type="NCBI Taxonomy" id="2480626"/>
    <lineage>
        <taxon>Bacteria</taxon>
        <taxon>Bacillati</taxon>
        <taxon>Actinomycetota</taxon>
        <taxon>Actinomycetes</taxon>
        <taxon>Streptosporangiales</taxon>
        <taxon>Treboniaceae</taxon>
        <taxon>Trebonia</taxon>
    </lineage>
</organism>
<name>A0A6P2BVA3_9ACTN</name>
<dbReference type="GO" id="GO:0006284">
    <property type="term" value="P:base-excision repair"/>
    <property type="evidence" value="ECO:0007669"/>
    <property type="project" value="TreeGrafter"/>
</dbReference>
<comment type="caution">
    <text evidence="9">The sequence shown here is derived from an EMBL/GenBank/DDBJ whole genome shotgun (WGS) entry which is preliminary data.</text>
</comment>
<dbReference type="SUPFAM" id="SSF51658">
    <property type="entry name" value="Xylose isomerase-like"/>
    <property type="match status" value="1"/>
</dbReference>
<dbReference type="GO" id="GO:0008270">
    <property type="term" value="F:zinc ion binding"/>
    <property type="evidence" value="ECO:0007669"/>
    <property type="project" value="InterPro"/>
</dbReference>
<dbReference type="NCBIfam" id="NF002198">
    <property type="entry name" value="PRK01060.1-3"/>
    <property type="match status" value="1"/>
</dbReference>
<dbReference type="SMART" id="SM00518">
    <property type="entry name" value="AP2Ec"/>
    <property type="match status" value="1"/>
</dbReference>
<evidence type="ECO:0000259" key="8">
    <source>
        <dbReference type="Pfam" id="PF01261"/>
    </source>
</evidence>
<dbReference type="InterPro" id="IPR013022">
    <property type="entry name" value="Xyl_isomerase-like_TIM-brl"/>
</dbReference>
<dbReference type="EC" id="3.1.21.2" evidence="9"/>
<dbReference type="EMBL" id="RPFW01000006">
    <property type="protein sequence ID" value="TVZ02065.1"/>
    <property type="molecule type" value="Genomic_DNA"/>
</dbReference>
<evidence type="ECO:0000256" key="4">
    <source>
        <dbReference type="ARBA" id="ARBA00022763"/>
    </source>
</evidence>
<dbReference type="PANTHER" id="PTHR21445:SF0">
    <property type="entry name" value="APURINIC-APYRIMIDINIC ENDONUCLEASE"/>
    <property type="match status" value="1"/>
</dbReference>
<evidence type="ECO:0000313" key="9">
    <source>
        <dbReference type="EMBL" id="TVZ02065.1"/>
    </source>
</evidence>
<comment type="cofactor">
    <cofactor evidence="1">
        <name>Zn(2+)</name>
        <dbReference type="ChEBI" id="CHEBI:29105"/>
    </cofactor>
</comment>
<evidence type="ECO:0000256" key="3">
    <source>
        <dbReference type="ARBA" id="ARBA00022723"/>
    </source>
</evidence>
<evidence type="ECO:0000256" key="6">
    <source>
        <dbReference type="ARBA" id="ARBA00022833"/>
    </source>
</evidence>
<dbReference type="Pfam" id="PF01261">
    <property type="entry name" value="AP_endonuc_2"/>
    <property type="match status" value="1"/>
</dbReference>
<dbReference type="InterPro" id="IPR036237">
    <property type="entry name" value="Xyl_isomerase-like_sf"/>
</dbReference>
<dbReference type="InterPro" id="IPR001719">
    <property type="entry name" value="AP_endonuc_2"/>
</dbReference>
<evidence type="ECO:0000256" key="2">
    <source>
        <dbReference type="ARBA" id="ARBA00005340"/>
    </source>
</evidence>
<dbReference type="PROSITE" id="PS51432">
    <property type="entry name" value="AP_NUCLEASE_F2_4"/>
    <property type="match status" value="1"/>
</dbReference>
<dbReference type="InterPro" id="IPR018246">
    <property type="entry name" value="AP_endonuc_F2_Zn_BS"/>
</dbReference>
<gene>
    <name evidence="9" type="ORF">EAS64_30260</name>
</gene>
<feature type="domain" description="Xylose isomerase-like TIM barrel" evidence="8">
    <location>
        <begin position="14"/>
        <end position="259"/>
    </location>
</feature>
<dbReference type="GO" id="GO:0008833">
    <property type="term" value="F:deoxyribonuclease IV (phage-T4-induced) activity"/>
    <property type="evidence" value="ECO:0007669"/>
    <property type="project" value="UniProtKB-EC"/>
</dbReference>
<keyword evidence="6" id="KW-0862">Zinc</keyword>
<protein>
    <submittedName>
        <fullName evidence="9">Deoxyribonuclease IV</fullName>
        <ecNumber evidence="9">3.1.21.2</ecNumber>
    </submittedName>
</protein>
<evidence type="ECO:0000256" key="5">
    <source>
        <dbReference type="ARBA" id="ARBA00022801"/>
    </source>
</evidence>
<dbReference type="OrthoDB" id="9805666at2"/>
<dbReference type="GO" id="GO:0003677">
    <property type="term" value="F:DNA binding"/>
    <property type="evidence" value="ECO:0007669"/>
    <property type="project" value="InterPro"/>
</dbReference>
<accession>A0A6P2BVA3</accession>
<dbReference type="GO" id="GO:0008081">
    <property type="term" value="F:phosphoric diester hydrolase activity"/>
    <property type="evidence" value="ECO:0007669"/>
    <property type="project" value="TreeGrafter"/>
</dbReference>
<evidence type="ECO:0000313" key="10">
    <source>
        <dbReference type="Proteomes" id="UP000460272"/>
    </source>
</evidence>
<keyword evidence="4" id="KW-0227">DNA damage</keyword>
<keyword evidence="7" id="KW-0234">DNA repair</keyword>
<reference evidence="9 10" key="1">
    <citation type="submission" date="2018-11" db="EMBL/GenBank/DDBJ databases">
        <title>Trebonia kvetii gen.nov., sp.nov., a novel acidophilic actinobacterium, and proposal of the new actinobacterial family Treboniaceae fam. nov.</title>
        <authorList>
            <person name="Rapoport D."/>
            <person name="Sagova-Mareckova M."/>
            <person name="Sedlacek I."/>
            <person name="Provaznik J."/>
            <person name="Kralova S."/>
            <person name="Pavlinic D."/>
            <person name="Benes V."/>
            <person name="Kopecky J."/>
        </authorList>
    </citation>
    <scope>NUCLEOTIDE SEQUENCE [LARGE SCALE GENOMIC DNA]</scope>
    <source>
        <strain evidence="9 10">15Tr583</strain>
    </source>
</reference>
<proteinExistence type="inferred from homology"/>
<dbReference type="Proteomes" id="UP000460272">
    <property type="component" value="Unassembled WGS sequence"/>
</dbReference>
<comment type="similarity">
    <text evidence="2">Belongs to the AP endonuclease 2 family.</text>
</comment>
<dbReference type="Gene3D" id="3.20.20.150">
    <property type="entry name" value="Divalent-metal-dependent TIM barrel enzymes"/>
    <property type="match status" value="1"/>
</dbReference>
<dbReference type="PANTHER" id="PTHR21445">
    <property type="entry name" value="ENDONUCLEASE IV ENDODEOXYRIBONUCLEASE IV"/>
    <property type="match status" value="1"/>
</dbReference>
<dbReference type="GO" id="GO:0003906">
    <property type="term" value="F:DNA-(apurinic or apyrimidinic site) endonuclease activity"/>
    <property type="evidence" value="ECO:0007669"/>
    <property type="project" value="TreeGrafter"/>
</dbReference>
<sequence>MRIGGHFHSDHPLDDAVGCGAKVAQFFLGDPQGWKGPVIPGGDPGALRDAYAAADVDVYIHAPYVINVASTNNRIRIPSRKLLDQHLKAAASIGAKGLIVHGGHVTGDIDPGQGVANWVKAIEQIERPLPLLIENTAGGNGAMARTLDAIARLWEAMADVTAPDGGEVGFCLDTCHANSAGIDLADAVDRVKAITGRIDLVHCNNSRDPFDSGADRHANFDAGTIDPQALLDVVRAAGAPVVCETPEPGLIVDIGWLRDRLG</sequence>
<evidence type="ECO:0000256" key="1">
    <source>
        <dbReference type="ARBA" id="ARBA00001947"/>
    </source>
</evidence>
<dbReference type="PROSITE" id="PS00730">
    <property type="entry name" value="AP_NUCLEASE_F2_2"/>
    <property type="match status" value="1"/>
</dbReference>
<keyword evidence="10" id="KW-1185">Reference proteome</keyword>
<dbReference type="AlphaFoldDB" id="A0A6P2BVA3"/>
<keyword evidence="5 9" id="KW-0378">Hydrolase</keyword>
<evidence type="ECO:0000256" key="7">
    <source>
        <dbReference type="ARBA" id="ARBA00023204"/>
    </source>
</evidence>